<evidence type="ECO:0000313" key="4">
    <source>
        <dbReference type="Proteomes" id="UP001056384"/>
    </source>
</evidence>
<dbReference type="GO" id="GO:0005634">
    <property type="term" value="C:nucleus"/>
    <property type="evidence" value="ECO:0007669"/>
    <property type="project" value="TreeGrafter"/>
</dbReference>
<keyword evidence="4" id="KW-1185">Reference proteome</keyword>
<feature type="compositionally biased region" description="Basic residues" evidence="1">
    <location>
        <begin position="171"/>
        <end position="184"/>
    </location>
</feature>
<dbReference type="PANTHER" id="PTHR28083:SF1">
    <property type="entry name" value="GOOD FOR FULL DBP5 ACTIVITY PROTEIN 2"/>
    <property type="match status" value="1"/>
</dbReference>
<feature type="region of interest" description="Disordered" evidence="1">
    <location>
        <begin position="160"/>
        <end position="217"/>
    </location>
</feature>
<dbReference type="InterPro" id="IPR048519">
    <property type="entry name" value="Gfd2/YDR514C-like_C"/>
</dbReference>
<dbReference type="InterPro" id="IPR040151">
    <property type="entry name" value="Gfd2/YDR514C-like"/>
</dbReference>
<dbReference type="EMBL" id="CP099418">
    <property type="protein sequence ID" value="USW48284.1"/>
    <property type="molecule type" value="Genomic_DNA"/>
</dbReference>
<gene>
    <name evidence="3" type="ORF">Slin15195_G016030</name>
</gene>
<evidence type="ECO:0000259" key="2">
    <source>
        <dbReference type="Pfam" id="PF21762"/>
    </source>
</evidence>
<name>A0A9Q9EFV9_9PEZI</name>
<evidence type="ECO:0000313" key="3">
    <source>
        <dbReference type="EMBL" id="USW48284.1"/>
    </source>
</evidence>
<organism evidence="3 4">
    <name type="scientific">Septoria linicola</name>
    <dbReference type="NCBI Taxonomy" id="215465"/>
    <lineage>
        <taxon>Eukaryota</taxon>
        <taxon>Fungi</taxon>
        <taxon>Dikarya</taxon>
        <taxon>Ascomycota</taxon>
        <taxon>Pezizomycotina</taxon>
        <taxon>Dothideomycetes</taxon>
        <taxon>Dothideomycetidae</taxon>
        <taxon>Mycosphaerellales</taxon>
        <taxon>Mycosphaerellaceae</taxon>
        <taxon>Septoria</taxon>
    </lineage>
</organism>
<reference evidence="3" key="1">
    <citation type="submission" date="2022-06" db="EMBL/GenBank/DDBJ databases">
        <title>Complete genome sequences of two strains of the flax pathogen Septoria linicola.</title>
        <authorList>
            <person name="Lapalu N."/>
            <person name="Simon A."/>
            <person name="Demenou B."/>
            <person name="Paumier D."/>
            <person name="Guillot M.-P."/>
            <person name="Gout L."/>
            <person name="Valade R."/>
        </authorList>
    </citation>
    <scope>NUCLEOTIDE SEQUENCE</scope>
    <source>
        <strain evidence="3">SE15195</strain>
    </source>
</reference>
<dbReference type="Proteomes" id="UP001056384">
    <property type="component" value="Chromosome 1"/>
</dbReference>
<dbReference type="Gene3D" id="3.30.420.10">
    <property type="entry name" value="Ribonuclease H-like superfamily/Ribonuclease H"/>
    <property type="match status" value="1"/>
</dbReference>
<feature type="domain" description="Gfd2/YDR514C-like C-terminal" evidence="2">
    <location>
        <begin position="23"/>
        <end position="150"/>
    </location>
</feature>
<dbReference type="SUPFAM" id="SSF53098">
    <property type="entry name" value="Ribonuclease H-like"/>
    <property type="match status" value="1"/>
</dbReference>
<dbReference type="InterPro" id="IPR012337">
    <property type="entry name" value="RNaseH-like_sf"/>
</dbReference>
<proteinExistence type="predicted"/>
<feature type="compositionally biased region" description="Polar residues" evidence="1">
    <location>
        <begin position="194"/>
        <end position="204"/>
    </location>
</feature>
<dbReference type="PANTHER" id="PTHR28083">
    <property type="entry name" value="GOOD FOR FULL DBP5 ACTIVITY PROTEIN 2"/>
    <property type="match status" value="1"/>
</dbReference>
<dbReference type="AlphaFoldDB" id="A0A9Q9EFV9"/>
<dbReference type="GO" id="GO:0003676">
    <property type="term" value="F:nucleic acid binding"/>
    <property type="evidence" value="ECO:0007669"/>
    <property type="project" value="InterPro"/>
</dbReference>
<sequence length="217" mass="23280">MPDHGFRSSTPLITVLKSIDIYVRNGRFSKGNPDSFAFGESAGLTLADANAVLATVIENGGLAVKPAEPRNVIIVGHSLKNDLAYLRLLGGLEVLQLPNVVLRFDTQLIATPKKQKPGLAKLLVALEIDAKHLHNAGNDAYYTLYALLCMAVKERHEPGSVVASLPQPTRLPKKRYNPQRHGRKDGKPPRASDTMASHASSLGQASAGARPSNYTGA</sequence>
<accession>A0A9Q9EFV9</accession>
<dbReference type="OrthoDB" id="5953249at2759"/>
<dbReference type="InterPro" id="IPR036397">
    <property type="entry name" value="RNaseH_sf"/>
</dbReference>
<protein>
    <submittedName>
        <fullName evidence="3">Ribonuclease H-like superfamily</fullName>
    </submittedName>
</protein>
<dbReference type="Pfam" id="PF21762">
    <property type="entry name" value="DEDDh_C"/>
    <property type="match status" value="1"/>
</dbReference>
<evidence type="ECO:0000256" key="1">
    <source>
        <dbReference type="SAM" id="MobiDB-lite"/>
    </source>
</evidence>